<dbReference type="PANTHER" id="PTHR10957">
    <property type="entry name" value="RAP1 GTPASE-GDP DISSOCIATION STIMULATOR 1"/>
    <property type="match status" value="1"/>
</dbReference>
<dbReference type="STRING" id="5364.A0A5C3NCB7"/>
<proteinExistence type="predicted"/>
<dbReference type="InterPro" id="IPR011989">
    <property type="entry name" value="ARM-like"/>
</dbReference>
<evidence type="ECO:0000256" key="1">
    <source>
        <dbReference type="SAM" id="MobiDB-lite"/>
    </source>
</evidence>
<keyword evidence="3" id="KW-1185">Reference proteome</keyword>
<dbReference type="GO" id="GO:0005085">
    <property type="term" value="F:guanyl-nucleotide exchange factor activity"/>
    <property type="evidence" value="ECO:0007669"/>
    <property type="project" value="InterPro"/>
</dbReference>
<name>A0A5C3NCB7_9AGAM</name>
<gene>
    <name evidence="2" type="ORF">OE88DRAFT_1710689</name>
</gene>
<sequence length="786" mass="84433">MSSVSAAPNPDECRRAARKLGDLLAQLPLEEGGRWQEIELTARNLANGLRVKGGPVDSHTTLGKTLLPQTLTSLLKSAISESAPDATRTDAVYEILRVGANLCMDHDDNRGFLLEAGFPQTVVSLLEGYTESIPSNRHRADPIALSISDLRVIKTAIGVLLNCSIDYEPVKSRLISLEAAITILRLSAAIYPPGSWMTVQAPAESSEDELIESWNLRSGLSSWAWRAISELREDSKGIARMIHVNDTNVTLNVQDRQTFNPDVLPLIVTPLLAFVPPHGLPSGIFTKPETSPTRRALVQADFESLEETCSLIEALALDVEDIRLALARSTNFDGSSEVPSSLAVILDFIERAEHPPIWESEYSEEERAKRSRSFDMYKAALVKVIVEVAGDDRNEDVLWEKGTGDDTFIGRMVSWIRTHKDLTAVNVRDDLIICSTLSLGNILRQEKHALSLIEPPISLIPDLLSMLQPDVDIKVKHGVVGLLKQLSHTARVRPALGSSGVLGKLADSQVWSERFDMAEIVQVSAIGIAKHVCTGNAENSCHLVLPADGQGANLTPAKQILALVRRSDSIAVKSEGSRVFVQVIKSLWSSDAAAGSDTDKQNARKALVDPDIAAALAQLIGRSRKYPILINEGVVALTLLSMIPGGGKVVLDAVLNPLPQEFNPRQPKSMPSSSNPTSASTGSASSSPIVVGPTRALDMLTTVLRSPETPPIIPVEVQANICSLLGQLGKKSIVNESDGRAADVERVKSATRELLELTAQPAGGSGGTLVSGAAKKALDAWAGSSS</sequence>
<evidence type="ECO:0008006" key="4">
    <source>
        <dbReference type="Google" id="ProtNLM"/>
    </source>
</evidence>
<dbReference type="InterPro" id="IPR040144">
    <property type="entry name" value="RAP1GDS1"/>
</dbReference>
<accession>A0A5C3NCB7</accession>
<dbReference type="Proteomes" id="UP000305948">
    <property type="component" value="Unassembled WGS sequence"/>
</dbReference>
<feature type="region of interest" description="Disordered" evidence="1">
    <location>
        <begin position="661"/>
        <end position="690"/>
    </location>
</feature>
<dbReference type="OrthoDB" id="26149at2759"/>
<dbReference type="AlphaFoldDB" id="A0A5C3NCB7"/>
<organism evidence="2 3">
    <name type="scientific">Heliocybe sulcata</name>
    <dbReference type="NCBI Taxonomy" id="5364"/>
    <lineage>
        <taxon>Eukaryota</taxon>
        <taxon>Fungi</taxon>
        <taxon>Dikarya</taxon>
        <taxon>Basidiomycota</taxon>
        <taxon>Agaricomycotina</taxon>
        <taxon>Agaricomycetes</taxon>
        <taxon>Gloeophyllales</taxon>
        <taxon>Gloeophyllaceae</taxon>
        <taxon>Heliocybe</taxon>
    </lineage>
</organism>
<reference evidence="2 3" key="1">
    <citation type="journal article" date="2019" name="Nat. Ecol. Evol.">
        <title>Megaphylogeny resolves global patterns of mushroom evolution.</title>
        <authorList>
            <person name="Varga T."/>
            <person name="Krizsan K."/>
            <person name="Foldi C."/>
            <person name="Dima B."/>
            <person name="Sanchez-Garcia M."/>
            <person name="Sanchez-Ramirez S."/>
            <person name="Szollosi G.J."/>
            <person name="Szarkandi J.G."/>
            <person name="Papp V."/>
            <person name="Albert L."/>
            <person name="Andreopoulos W."/>
            <person name="Angelini C."/>
            <person name="Antonin V."/>
            <person name="Barry K.W."/>
            <person name="Bougher N.L."/>
            <person name="Buchanan P."/>
            <person name="Buyck B."/>
            <person name="Bense V."/>
            <person name="Catcheside P."/>
            <person name="Chovatia M."/>
            <person name="Cooper J."/>
            <person name="Damon W."/>
            <person name="Desjardin D."/>
            <person name="Finy P."/>
            <person name="Geml J."/>
            <person name="Haridas S."/>
            <person name="Hughes K."/>
            <person name="Justo A."/>
            <person name="Karasinski D."/>
            <person name="Kautmanova I."/>
            <person name="Kiss B."/>
            <person name="Kocsube S."/>
            <person name="Kotiranta H."/>
            <person name="LaButti K.M."/>
            <person name="Lechner B.E."/>
            <person name="Liimatainen K."/>
            <person name="Lipzen A."/>
            <person name="Lukacs Z."/>
            <person name="Mihaltcheva S."/>
            <person name="Morgado L.N."/>
            <person name="Niskanen T."/>
            <person name="Noordeloos M.E."/>
            <person name="Ohm R.A."/>
            <person name="Ortiz-Santana B."/>
            <person name="Ovrebo C."/>
            <person name="Racz N."/>
            <person name="Riley R."/>
            <person name="Savchenko A."/>
            <person name="Shiryaev A."/>
            <person name="Soop K."/>
            <person name="Spirin V."/>
            <person name="Szebenyi C."/>
            <person name="Tomsovsky M."/>
            <person name="Tulloss R.E."/>
            <person name="Uehling J."/>
            <person name="Grigoriev I.V."/>
            <person name="Vagvolgyi C."/>
            <person name="Papp T."/>
            <person name="Martin F.M."/>
            <person name="Miettinen O."/>
            <person name="Hibbett D.S."/>
            <person name="Nagy L.G."/>
        </authorList>
    </citation>
    <scope>NUCLEOTIDE SEQUENCE [LARGE SCALE GENOMIC DNA]</scope>
    <source>
        <strain evidence="2 3">OMC1185</strain>
    </source>
</reference>
<feature type="compositionally biased region" description="Low complexity" evidence="1">
    <location>
        <begin position="667"/>
        <end position="688"/>
    </location>
</feature>
<evidence type="ECO:0000313" key="2">
    <source>
        <dbReference type="EMBL" id="TFK54932.1"/>
    </source>
</evidence>
<dbReference type="InterPro" id="IPR016024">
    <property type="entry name" value="ARM-type_fold"/>
</dbReference>
<evidence type="ECO:0000313" key="3">
    <source>
        <dbReference type="Proteomes" id="UP000305948"/>
    </source>
</evidence>
<protein>
    <recommendedName>
        <fullName evidence="4">ARM repeat-containing protein</fullName>
    </recommendedName>
</protein>
<dbReference type="SUPFAM" id="SSF48371">
    <property type="entry name" value="ARM repeat"/>
    <property type="match status" value="1"/>
</dbReference>
<dbReference type="Gene3D" id="1.25.10.10">
    <property type="entry name" value="Leucine-rich Repeat Variant"/>
    <property type="match status" value="1"/>
</dbReference>
<dbReference type="EMBL" id="ML213505">
    <property type="protein sequence ID" value="TFK54932.1"/>
    <property type="molecule type" value="Genomic_DNA"/>
</dbReference>